<organism evidence="4 5">
    <name type="scientific">Thermoproteota archaeon</name>
    <dbReference type="NCBI Taxonomy" id="2056631"/>
    <lineage>
        <taxon>Archaea</taxon>
        <taxon>Thermoproteota</taxon>
    </lineage>
</organism>
<feature type="coiled-coil region" evidence="2">
    <location>
        <begin position="27"/>
        <end position="54"/>
    </location>
</feature>
<dbReference type="InterPro" id="IPR054828">
    <property type="entry name" value="Vit_B12_bind_prot"/>
</dbReference>
<protein>
    <submittedName>
        <fullName evidence="4">Cobalamin-binding protein</fullName>
    </submittedName>
</protein>
<feature type="domain" description="Fe/B12 periplasmic-binding" evidence="3">
    <location>
        <begin position="80"/>
        <end position="338"/>
    </location>
</feature>
<sequence length="342" mass="37409">MGKTTTAVLAIALVVMVVALAYEAAIIQRLQEENNQLGELVAQLEQQVSILQEKLETPSYPLAVVDDFNRTIAIAEEPKRIVSLAPSNTEILYAIGAGDKLIGVTRYCDYPQEVIERKNTGDLAVVGGFSDVNIELIVSLKPDLVIAFGTLQVNVVKALEGHGIPVIALNPQDIEGVLKDIELVGKAVGLYKEAKQLVANLSSRIDLVQNKVASAPKVKVYYELWYDPLMSVGPGTFIHDLITIAGGENIFHDAKTQYPIISAEEVISRNPDVIILPDSYMAEYNITVDQVKNRPGWSAINAVKNDKIYFIDEDLLVRPGPRLVDGLEQLAKIIHPELFGAS</sequence>
<dbReference type="Proteomes" id="UP000278475">
    <property type="component" value="Unassembled WGS sequence"/>
</dbReference>
<gene>
    <name evidence="4" type="ORF">DRJ31_01430</name>
</gene>
<dbReference type="PANTHER" id="PTHR30535:SF34">
    <property type="entry name" value="MOLYBDATE-BINDING PROTEIN MOLA"/>
    <property type="match status" value="1"/>
</dbReference>
<evidence type="ECO:0000256" key="2">
    <source>
        <dbReference type="SAM" id="Coils"/>
    </source>
</evidence>
<dbReference type="PROSITE" id="PS50983">
    <property type="entry name" value="FE_B12_PBP"/>
    <property type="match status" value="1"/>
</dbReference>
<keyword evidence="1" id="KW-0732">Signal</keyword>
<dbReference type="CDD" id="cd01144">
    <property type="entry name" value="BtuF"/>
    <property type="match status" value="1"/>
</dbReference>
<name>A0A497EST7_9CREN</name>
<reference evidence="4 5" key="1">
    <citation type="submission" date="2018-06" db="EMBL/GenBank/DDBJ databases">
        <title>Extensive metabolic versatility and redundancy in microbially diverse, dynamic hydrothermal sediments.</title>
        <authorList>
            <person name="Dombrowski N."/>
            <person name="Teske A."/>
            <person name="Baker B.J."/>
        </authorList>
    </citation>
    <scope>NUCLEOTIDE SEQUENCE [LARGE SCALE GENOMIC DNA]</scope>
    <source>
        <strain evidence="4">B66_G16</strain>
    </source>
</reference>
<dbReference type="NCBIfam" id="NF038402">
    <property type="entry name" value="TroA_like"/>
    <property type="match status" value="1"/>
</dbReference>
<dbReference type="InterPro" id="IPR002491">
    <property type="entry name" value="ABC_transptr_periplasmic_BD"/>
</dbReference>
<dbReference type="GO" id="GO:0071281">
    <property type="term" value="P:cellular response to iron ion"/>
    <property type="evidence" value="ECO:0007669"/>
    <property type="project" value="TreeGrafter"/>
</dbReference>
<dbReference type="InterPro" id="IPR050902">
    <property type="entry name" value="ABC_Transporter_SBP"/>
</dbReference>
<accession>A0A497EST7</accession>
<evidence type="ECO:0000256" key="1">
    <source>
        <dbReference type="ARBA" id="ARBA00022729"/>
    </source>
</evidence>
<evidence type="ECO:0000313" key="5">
    <source>
        <dbReference type="Proteomes" id="UP000278475"/>
    </source>
</evidence>
<dbReference type="PANTHER" id="PTHR30535">
    <property type="entry name" value="VITAMIN B12-BINDING PROTEIN"/>
    <property type="match status" value="1"/>
</dbReference>
<dbReference type="Gene3D" id="3.40.50.1980">
    <property type="entry name" value="Nitrogenase molybdenum iron protein domain"/>
    <property type="match status" value="2"/>
</dbReference>
<dbReference type="SUPFAM" id="SSF53807">
    <property type="entry name" value="Helical backbone' metal receptor"/>
    <property type="match status" value="1"/>
</dbReference>
<evidence type="ECO:0000259" key="3">
    <source>
        <dbReference type="PROSITE" id="PS50983"/>
    </source>
</evidence>
<dbReference type="EMBL" id="QMQV01000006">
    <property type="protein sequence ID" value="RLE50424.1"/>
    <property type="molecule type" value="Genomic_DNA"/>
</dbReference>
<dbReference type="AlphaFoldDB" id="A0A497EST7"/>
<evidence type="ECO:0000313" key="4">
    <source>
        <dbReference type="EMBL" id="RLE50424.1"/>
    </source>
</evidence>
<proteinExistence type="predicted"/>
<keyword evidence="2" id="KW-0175">Coiled coil</keyword>
<comment type="caution">
    <text evidence="4">The sequence shown here is derived from an EMBL/GenBank/DDBJ whole genome shotgun (WGS) entry which is preliminary data.</text>
</comment>
<dbReference type="Pfam" id="PF01497">
    <property type="entry name" value="Peripla_BP_2"/>
    <property type="match status" value="1"/>
</dbReference>